<gene>
    <name evidence="1" type="ORF">Cri9333_4335</name>
</gene>
<evidence type="ECO:0008006" key="3">
    <source>
        <dbReference type="Google" id="ProtNLM"/>
    </source>
</evidence>
<sequence length="46" mass="4680">MTKITQMKRLSVAALAAVVVTGITGAAVLAACTIATPDCPFINCDK</sequence>
<dbReference type="AlphaFoldDB" id="K9W4K6"/>
<dbReference type="RefSeq" id="WP_015205215.1">
    <property type="nucleotide sequence ID" value="NC_019753.1"/>
</dbReference>
<proteinExistence type="predicted"/>
<dbReference type="STRING" id="1173022.Cri9333_4335"/>
<keyword evidence="2" id="KW-1185">Reference proteome</keyword>
<dbReference type="Proteomes" id="UP000010472">
    <property type="component" value="Chromosome"/>
</dbReference>
<dbReference type="HOGENOM" id="CLU_216888_0_0_3"/>
<organism evidence="1 2">
    <name type="scientific">Crinalium epipsammum PCC 9333</name>
    <dbReference type="NCBI Taxonomy" id="1173022"/>
    <lineage>
        <taxon>Bacteria</taxon>
        <taxon>Bacillati</taxon>
        <taxon>Cyanobacteriota</taxon>
        <taxon>Cyanophyceae</taxon>
        <taxon>Gomontiellales</taxon>
        <taxon>Gomontiellaceae</taxon>
        <taxon>Crinalium</taxon>
    </lineage>
</organism>
<dbReference type="KEGG" id="cep:Cri9333_4335"/>
<accession>K9W4K6</accession>
<evidence type="ECO:0000313" key="2">
    <source>
        <dbReference type="Proteomes" id="UP000010472"/>
    </source>
</evidence>
<dbReference type="EMBL" id="CP003620">
    <property type="protein sequence ID" value="AFZ15121.1"/>
    <property type="molecule type" value="Genomic_DNA"/>
</dbReference>
<protein>
    <recommendedName>
        <fullName evidence="3">Lipoprotein</fullName>
    </recommendedName>
</protein>
<name>K9W4K6_9CYAN</name>
<reference evidence="1 2" key="1">
    <citation type="submission" date="2012-06" db="EMBL/GenBank/DDBJ databases">
        <title>Finished chromosome of genome of Crinalium epipsammum PCC 9333.</title>
        <authorList>
            <consortium name="US DOE Joint Genome Institute"/>
            <person name="Gugger M."/>
            <person name="Coursin T."/>
            <person name="Rippka R."/>
            <person name="Tandeau De Marsac N."/>
            <person name="Huntemann M."/>
            <person name="Wei C.-L."/>
            <person name="Han J."/>
            <person name="Detter J.C."/>
            <person name="Han C."/>
            <person name="Tapia R."/>
            <person name="Davenport K."/>
            <person name="Daligault H."/>
            <person name="Erkkila T."/>
            <person name="Gu W."/>
            <person name="Munk A.C.C."/>
            <person name="Teshima H."/>
            <person name="Xu Y."/>
            <person name="Chain P."/>
            <person name="Chen A."/>
            <person name="Krypides N."/>
            <person name="Mavromatis K."/>
            <person name="Markowitz V."/>
            <person name="Szeto E."/>
            <person name="Ivanova N."/>
            <person name="Mikhailova N."/>
            <person name="Ovchinnikova G."/>
            <person name="Pagani I."/>
            <person name="Pati A."/>
            <person name="Goodwin L."/>
            <person name="Peters L."/>
            <person name="Pitluck S."/>
            <person name="Woyke T."/>
            <person name="Kerfeld C."/>
        </authorList>
    </citation>
    <scope>NUCLEOTIDE SEQUENCE [LARGE SCALE GENOMIC DNA]</scope>
    <source>
        <strain evidence="1 2">PCC 9333</strain>
    </source>
</reference>
<evidence type="ECO:0000313" key="1">
    <source>
        <dbReference type="EMBL" id="AFZ15121.1"/>
    </source>
</evidence>
<dbReference type="PROSITE" id="PS51257">
    <property type="entry name" value="PROKAR_LIPOPROTEIN"/>
    <property type="match status" value="1"/>
</dbReference>